<accession>A0A2G5PE33</accession>
<evidence type="ECO:0000259" key="2">
    <source>
        <dbReference type="Pfam" id="PF24092"/>
    </source>
</evidence>
<keyword evidence="4" id="KW-1185">Reference proteome</keyword>
<feature type="domain" description="DUF7373" evidence="1">
    <location>
        <begin position="21"/>
        <end position="164"/>
    </location>
</feature>
<dbReference type="AlphaFoldDB" id="A0A2G5PE33"/>
<dbReference type="Proteomes" id="UP000230551">
    <property type="component" value="Unassembled WGS sequence"/>
</dbReference>
<evidence type="ECO:0000313" key="3">
    <source>
        <dbReference type="EMBL" id="PIB76588.1"/>
    </source>
</evidence>
<name>A0A2G5PE33_9MYCO</name>
<evidence type="ECO:0000313" key="4">
    <source>
        <dbReference type="Proteomes" id="UP000230551"/>
    </source>
</evidence>
<dbReference type="Pfam" id="PF24092">
    <property type="entry name" value="DUF7373_C"/>
    <property type="match status" value="1"/>
</dbReference>
<gene>
    <name evidence="3" type="ORF">CQY22_005645</name>
</gene>
<comment type="caution">
    <text evidence="3">The sequence shown here is derived from an EMBL/GenBank/DDBJ whole genome shotgun (WGS) entry which is preliminary data.</text>
</comment>
<dbReference type="Pfam" id="PF24088">
    <property type="entry name" value="DUF7373"/>
    <property type="match status" value="1"/>
</dbReference>
<dbReference type="InterPro" id="IPR056463">
    <property type="entry name" value="DUF7373_C"/>
</dbReference>
<proteinExistence type="predicted"/>
<reference evidence="3 4" key="1">
    <citation type="journal article" date="2017" name="Infect. Genet. Evol.">
        <title>The new phylogeny of the genus Mycobacterium: The old and the news.</title>
        <authorList>
            <person name="Tortoli E."/>
            <person name="Fedrizzi T."/>
            <person name="Meehan C.J."/>
            <person name="Trovato A."/>
            <person name="Grottola A."/>
            <person name="Giacobazzi E."/>
            <person name="Serpini G.F."/>
            <person name="Tagliazucchi S."/>
            <person name="Fabio A."/>
            <person name="Bettua C."/>
            <person name="Bertorelli R."/>
            <person name="Frascaro F."/>
            <person name="De Sanctis V."/>
            <person name="Pecorari M."/>
            <person name="Jousson O."/>
            <person name="Segata N."/>
            <person name="Cirillo D.M."/>
        </authorList>
    </citation>
    <scope>NUCLEOTIDE SEQUENCE [LARGE SCALE GENOMIC DNA]</scope>
    <source>
        <strain evidence="3 4">CIP1034565</strain>
    </source>
</reference>
<dbReference type="InterPro" id="IPR055797">
    <property type="entry name" value="DUF7373"/>
</dbReference>
<feature type="domain" description="DUF7373" evidence="2">
    <location>
        <begin position="170"/>
        <end position="312"/>
    </location>
</feature>
<sequence>MVGASSFDLGDLLGSPTAPAKSINTDELIAGFGYRAGMKEGVYKATNNVLRFATADQAQQTADRMMTAAAVGFMDESITRPVEVPGHPETRALLERTSPTSSLAYVTAITVRGDIIISQYITGSSTESDAFGGGEKLAGKILDLQIPLLEKYQPTPVDKLAELPQDPTGLLGRTVPMAQTESSTVKAKVGTYGPRSALAYQLDIGTSSAAFESAGMSTMLLRGTRIFVTNDNASARELTDVLGAEALSDKRIATEGINGFPSAECYEVKKDEKLYEAHNYCMAAVGKYVIVSSADETRAARQMLSAQYVLLPDDAK</sequence>
<evidence type="ECO:0000259" key="1">
    <source>
        <dbReference type="Pfam" id="PF24088"/>
    </source>
</evidence>
<organism evidence="3 4">
    <name type="scientific">Mycolicibacterium brumae</name>
    <dbReference type="NCBI Taxonomy" id="85968"/>
    <lineage>
        <taxon>Bacteria</taxon>
        <taxon>Bacillati</taxon>
        <taxon>Actinomycetota</taxon>
        <taxon>Actinomycetes</taxon>
        <taxon>Mycobacteriales</taxon>
        <taxon>Mycobacteriaceae</taxon>
        <taxon>Mycolicibacterium</taxon>
    </lineage>
</organism>
<protein>
    <submittedName>
        <fullName evidence="3">Uncharacterized protein</fullName>
    </submittedName>
</protein>
<dbReference type="EMBL" id="PDCN02000004">
    <property type="protein sequence ID" value="PIB76588.1"/>
    <property type="molecule type" value="Genomic_DNA"/>
</dbReference>